<organism evidence="1">
    <name type="scientific">Spodoptera frugiperda</name>
    <name type="common">Fall armyworm</name>
    <dbReference type="NCBI Taxonomy" id="7108"/>
    <lineage>
        <taxon>Eukaryota</taxon>
        <taxon>Metazoa</taxon>
        <taxon>Ecdysozoa</taxon>
        <taxon>Arthropoda</taxon>
        <taxon>Hexapoda</taxon>
        <taxon>Insecta</taxon>
        <taxon>Pterygota</taxon>
        <taxon>Neoptera</taxon>
        <taxon>Endopterygota</taxon>
        <taxon>Lepidoptera</taxon>
        <taxon>Glossata</taxon>
        <taxon>Ditrysia</taxon>
        <taxon>Noctuoidea</taxon>
        <taxon>Noctuidae</taxon>
        <taxon>Amphipyrinae</taxon>
        <taxon>Spodoptera</taxon>
    </lineage>
</organism>
<name>A0A2H1V552_SPOFR</name>
<proteinExistence type="predicted"/>
<gene>
    <name evidence="1" type="ORF">SFRICE_020079</name>
</gene>
<accession>A0A2H1V552</accession>
<protein>
    <submittedName>
        <fullName evidence="1">SFRICE_020079</fullName>
    </submittedName>
</protein>
<dbReference type="EMBL" id="ODYU01000704">
    <property type="protein sequence ID" value="SOQ35919.1"/>
    <property type="molecule type" value="Genomic_DNA"/>
</dbReference>
<sequence>MDMKEKKHQPLNYVKNIHTYRHAFNPRRGRQRCTLWHVMPLCTSTFHNLCCKSHVIDSVLLLRNFRKTENTPSIHCPTWESNPRPLVRQSHLRPLDQRGSRYVINVSEHYSKEVLEKRKTGNFCKYDRLIVKEIKDS</sequence>
<dbReference type="AlphaFoldDB" id="A0A2H1V552"/>
<reference evidence="1" key="1">
    <citation type="submission" date="2016-07" db="EMBL/GenBank/DDBJ databases">
        <authorList>
            <person name="Bretaudeau A."/>
        </authorList>
    </citation>
    <scope>NUCLEOTIDE SEQUENCE</scope>
    <source>
        <strain evidence="1">Rice</strain>
        <tissue evidence="1">Whole body</tissue>
    </source>
</reference>
<evidence type="ECO:0000313" key="1">
    <source>
        <dbReference type="EMBL" id="SOQ35919.1"/>
    </source>
</evidence>